<evidence type="ECO:0000313" key="3">
    <source>
        <dbReference type="Proteomes" id="UP001600888"/>
    </source>
</evidence>
<feature type="region of interest" description="Disordered" evidence="1">
    <location>
        <begin position="1"/>
        <end position="82"/>
    </location>
</feature>
<protein>
    <submittedName>
        <fullName evidence="2">Uncharacterized protein</fullName>
    </submittedName>
</protein>
<organism evidence="2 3">
    <name type="scientific">Diaporthe vaccinii</name>
    <dbReference type="NCBI Taxonomy" id="105482"/>
    <lineage>
        <taxon>Eukaryota</taxon>
        <taxon>Fungi</taxon>
        <taxon>Dikarya</taxon>
        <taxon>Ascomycota</taxon>
        <taxon>Pezizomycotina</taxon>
        <taxon>Sordariomycetes</taxon>
        <taxon>Sordariomycetidae</taxon>
        <taxon>Diaporthales</taxon>
        <taxon>Diaporthaceae</taxon>
        <taxon>Diaporthe</taxon>
        <taxon>Diaporthe eres species complex</taxon>
    </lineage>
</organism>
<sequence length="214" mass="22167">MTAKKESTSNNTTRSQEAASPSPGSQTDRLPPSYDTLYPPAASTAPDTPRSRLPETASTRGTENINTLRNGNPRLALDPPLPKHTRFQTAEAAAKTAMLGMARALGQSDPAVVAAHTAQAIAVAVSTSRSYTAFVAATTCAESAALISAESHRHPISSARKLQRAKNAIRRAAESAVAADAGNTATGSWPSDTHVSDAMHASQVQPPSDAAGRS</sequence>
<feature type="compositionally biased region" description="Polar residues" evidence="1">
    <location>
        <begin position="56"/>
        <end position="70"/>
    </location>
</feature>
<feature type="compositionally biased region" description="Polar residues" evidence="1">
    <location>
        <begin position="183"/>
        <end position="193"/>
    </location>
</feature>
<dbReference type="EMBL" id="JBAWTH010000160">
    <property type="protein sequence ID" value="KAL2274291.1"/>
    <property type="molecule type" value="Genomic_DNA"/>
</dbReference>
<keyword evidence="3" id="KW-1185">Reference proteome</keyword>
<gene>
    <name evidence="2" type="ORF">FJTKL_03545</name>
</gene>
<name>A0ABR4DV92_9PEZI</name>
<evidence type="ECO:0000313" key="2">
    <source>
        <dbReference type="EMBL" id="KAL2274291.1"/>
    </source>
</evidence>
<accession>A0ABR4DV92</accession>
<feature type="compositionally biased region" description="Polar residues" evidence="1">
    <location>
        <begin position="8"/>
        <end position="28"/>
    </location>
</feature>
<proteinExistence type="predicted"/>
<comment type="caution">
    <text evidence="2">The sequence shown here is derived from an EMBL/GenBank/DDBJ whole genome shotgun (WGS) entry which is preliminary data.</text>
</comment>
<feature type="region of interest" description="Disordered" evidence="1">
    <location>
        <begin position="175"/>
        <end position="214"/>
    </location>
</feature>
<evidence type="ECO:0000256" key="1">
    <source>
        <dbReference type="SAM" id="MobiDB-lite"/>
    </source>
</evidence>
<reference evidence="2 3" key="1">
    <citation type="submission" date="2024-03" db="EMBL/GenBank/DDBJ databases">
        <title>A high-quality draft genome sequence of Diaporthe vaccinii, a causative agent of upright dieback and viscid rot disease in cranberry plants.</title>
        <authorList>
            <person name="Sarrasin M."/>
            <person name="Lang B.F."/>
            <person name="Burger G."/>
        </authorList>
    </citation>
    <scope>NUCLEOTIDE SEQUENCE [LARGE SCALE GENOMIC DNA]</scope>
    <source>
        <strain evidence="2 3">IS7</strain>
    </source>
</reference>
<dbReference type="Proteomes" id="UP001600888">
    <property type="component" value="Unassembled WGS sequence"/>
</dbReference>